<evidence type="ECO:0000256" key="1">
    <source>
        <dbReference type="SAM" id="Phobius"/>
    </source>
</evidence>
<feature type="transmembrane region" description="Helical" evidence="1">
    <location>
        <begin position="100"/>
        <end position="123"/>
    </location>
</feature>
<reference evidence="2" key="1">
    <citation type="submission" date="2023-08" db="EMBL/GenBank/DDBJ databases">
        <title>Draft sequence of the Babesia gibsoni genome.</title>
        <authorList>
            <person name="Yamagishi J.Y."/>
            <person name="Xuan X.X."/>
        </authorList>
    </citation>
    <scope>NUCLEOTIDE SEQUENCE</scope>
    <source>
        <strain evidence="2">Azabu</strain>
    </source>
</reference>
<name>A0AAD8PFS3_BABGI</name>
<comment type="caution">
    <text evidence="2">The sequence shown here is derived from an EMBL/GenBank/DDBJ whole genome shotgun (WGS) entry which is preliminary data.</text>
</comment>
<gene>
    <name evidence="2" type="ORF">BgAZ_103590</name>
</gene>
<protein>
    <submittedName>
        <fullName evidence="2">Uncharacterized protein</fullName>
    </submittedName>
</protein>
<feature type="transmembrane region" description="Helical" evidence="1">
    <location>
        <begin position="64"/>
        <end position="88"/>
    </location>
</feature>
<evidence type="ECO:0000313" key="3">
    <source>
        <dbReference type="Proteomes" id="UP001230268"/>
    </source>
</evidence>
<organism evidence="2 3">
    <name type="scientific">Babesia gibsoni</name>
    <dbReference type="NCBI Taxonomy" id="33632"/>
    <lineage>
        <taxon>Eukaryota</taxon>
        <taxon>Sar</taxon>
        <taxon>Alveolata</taxon>
        <taxon>Apicomplexa</taxon>
        <taxon>Aconoidasida</taxon>
        <taxon>Piroplasmida</taxon>
        <taxon>Babesiidae</taxon>
        <taxon>Babesia</taxon>
    </lineage>
</organism>
<dbReference type="Proteomes" id="UP001230268">
    <property type="component" value="Unassembled WGS sequence"/>
</dbReference>
<dbReference type="EMBL" id="JAVEPI010000001">
    <property type="protein sequence ID" value="KAK1444453.1"/>
    <property type="molecule type" value="Genomic_DNA"/>
</dbReference>
<accession>A0AAD8PFS3</accession>
<feature type="transmembrane region" description="Helical" evidence="1">
    <location>
        <begin position="30"/>
        <end position="52"/>
    </location>
</feature>
<keyword evidence="1" id="KW-1133">Transmembrane helix</keyword>
<keyword evidence="3" id="KW-1185">Reference proteome</keyword>
<dbReference type="AlphaFoldDB" id="A0AAD8PFS3"/>
<feature type="transmembrane region" description="Helical" evidence="1">
    <location>
        <begin position="135"/>
        <end position="158"/>
    </location>
</feature>
<proteinExistence type="predicted"/>
<keyword evidence="1" id="KW-0812">Transmembrane</keyword>
<sequence>MVKSFESISEVPRAKFGTFKWMDIHLKQMTVALMVVCIAYSFLMIAYVNHLLGYSESDLSNRYLAITTAIFAAVTLLNNILSIIGILIDSASLLSMGKLNNSFVTLLSMILSGVNFAKGVYFLRDEFDTTGLSSVFIATGAGFLCMAITYGMLIFLMLRYGRNKVSPTADIETGKRLESKAIMDEEDLNSTRTYASLDPQAKV</sequence>
<evidence type="ECO:0000313" key="2">
    <source>
        <dbReference type="EMBL" id="KAK1444453.1"/>
    </source>
</evidence>
<keyword evidence="1" id="KW-0472">Membrane</keyword>